<dbReference type="AlphaFoldDB" id="A0A140L7I4"/>
<keyword evidence="4" id="KW-0378">Hydrolase</keyword>
<proteinExistence type="inferred from homology"/>
<comment type="cofactor">
    <cofactor evidence="2">
        <name>a divalent metal cation</name>
        <dbReference type="ChEBI" id="CHEBI:60240"/>
    </cofactor>
</comment>
<dbReference type="Pfam" id="PF12850">
    <property type="entry name" value="Metallophos_2"/>
    <property type="match status" value="1"/>
</dbReference>
<dbReference type="InterPro" id="IPR024654">
    <property type="entry name" value="Calcineurin-like_PHP_lpxH"/>
</dbReference>
<evidence type="ECO:0000256" key="1">
    <source>
        <dbReference type="ARBA" id="ARBA00008950"/>
    </source>
</evidence>
<organism evidence="4 5">
    <name type="scientific">Thermotalea metallivorans</name>
    <dbReference type="NCBI Taxonomy" id="520762"/>
    <lineage>
        <taxon>Bacteria</taxon>
        <taxon>Bacillati</taxon>
        <taxon>Bacillota</taxon>
        <taxon>Clostridia</taxon>
        <taxon>Peptostreptococcales</taxon>
        <taxon>Thermotaleaceae</taxon>
        <taxon>Thermotalea</taxon>
    </lineage>
</organism>
<sequence>MRLGVISDTHGAIRTAERAIKQMGKVDLLVHLGDYYEDGMKLRERIGVPLIGVKGNCDFYREGEEEIIREIEGHKIYMIHGHQYDVKRDLNRLYYRALELGCNIVLYGHTHVPLRIAWGDVLIFNPGSISQPRGGARSSYGLIDIYGPEINGDIIEI</sequence>
<dbReference type="Gene3D" id="3.60.21.10">
    <property type="match status" value="1"/>
</dbReference>
<evidence type="ECO:0000313" key="4">
    <source>
        <dbReference type="EMBL" id="KXG76509.1"/>
    </source>
</evidence>
<name>A0A140L7I4_9FIRM</name>
<dbReference type="RefSeq" id="WP_068555426.1">
    <property type="nucleotide sequence ID" value="NZ_LOEE01000027.1"/>
</dbReference>
<dbReference type="InterPro" id="IPR000979">
    <property type="entry name" value="Phosphodiesterase_MJ0936/Vps29"/>
</dbReference>
<keyword evidence="2" id="KW-0479">Metal-binding</keyword>
<gene>
    <name evidence="4" type="primary">yfcE</name>
    <name evidence="4" type="ORF">AN619_10400</name>
</gene>
<dbReference type="EC" id="3.1.4.-" evidence="2"/>
<dbReference type="PATRIC" id="fig|520762.4.peg.1162"/>
<dbReference type="Proteomes" id="UP000070456">
    <property type="component" value="Unassembled WGS sequence"/>
</dbReference>
<dbReference type="GO" id="GO:0016787">
    <property type="term" value="F:hydrolase activity"/>
    <property type="evidence" value="ECO:0007669"/>
    <property type="project" value="UniProtKB-UniRule"/>
</dbReference>
<dbReference type="GO" id="GO:0046872">
    <property type="term" value="F:metal ion binding"/>
    <property type="evidence" value="ECO:0007669"/>
    <property type="project" value="UniProtKB-KW"/>
</dbReference>
<dbReference type="EMBL" id="LOEE01000027">
    <property type="protein sequence ID" value="KXG76509.1"/>
    <property type="molecule type" value="Genomic_DNA"/>
</dbReference>
<evidence type="ECO:0000259" key="3">
    <source>
        <dbReference type="Pfam" id="PF12850"/>
    </source>
</evidence>
<reference evidence="4 5" key="1">
    <citation type="submission" date="2015-12" db="EMBL/GenBank/DDBJ databases">
        <title>Draft genome sequence of the thermoanaerobe Thermotalea metallivorans, an isolate from the runoff channel of the Great Artesian Basin, Australia.</title>
        <authorList>
            <person name="Patel B.K."/>
        </authorList>
    </citation>
    <scope>NUCLEOTIDE SEQUENCE [LARGE SCALE GENOMIC DNA]</scope>
    <source>
        <strain evidence="4 5">B2-1</strain>
    </source>
</reference>
<keyword evidence="5" id="KW-1185">Reference proteome</keyword>
<dbReference type="InterPro" id="IPR029052">
    <property type="entry name" value="Metallo-depent_PP-like"/>
</dbReference>
<dbReference type="STRING" id="520762.AN619_10400"/>
<dbReference type="OrthoDB" id="9800565at2"/>
<evidence type="ECO:0000313" key="5">
    <source>
        <dbReference type="Proteomes" id="UP000070456"/>
    </source>
</evidence>
<dbReference type="SUPFAM" id="SSF56300">
    <property type="entry name" value="Metallo-dependent phosphatases"/>
    <property type="match status" value="1"/>
</dbReference>
<comment type="caution">
    <text evidence="4">The sequence shown here is derived from an EMBL/GenBank/DDBJ whole genome shotgun (WGS) entry which is preliminary data.</text>
</comment>
<dbReference type="PANTHER" id="PTHR11124">
    <property type="entry name" value="VACUOLAR SORTING PROTEIN VPS29"/>
    <property type="match status" value="1"/>
</dbReference>
<comment type="similarity">
    <text evidence="1 2">Belongs to the metallophosphoesterase superfamily. YfcE family.</text>
</comment>
<dbReference type="NCBIfam" id="TIGR00040">
    <property type="entry name" value="yfcE"/>
    <property type="match status" value="1"/>
</dbReference>
<accession>A0A140L7I4</accession>
<evidence type="ECO:0000256" key="2">
    <source>
        <dbReference type="RuleBase" id="RU362039"/>
    </source>
</evidence>
<protein>
    <recommendedName>
        <fullName evidence="2">Phosphoesterase</fullName>
        <ecNumber evidence="2">3.1.4.-</ecNumber>
    </recommendedName>
</protein>
<feature type="domain" description="Calcineurin-like phosphoesterase" evidence="3">
    <location>
        <begin position="1"/>
        <end position="145"/>
    </location>
</feature>